<evidence type="ECO:0000313" key="1">
    <source>
        <dbReference type="EMBL" id="CAG8665261.1"/>
    </source>
</evidence>
<comment type="caution">
    <text evidence="1">The sequence shown here is derived from an EMBL/GenBank/DDBJ whole genome shotgun (WGS) entry which is preliminary data.</text>
</comment>
<sequence length="61" mass="6455">LNIFFNTIALPLSKKAVTGSISELGINDSYDVNAVVENDIDADGAKTGFKADDPAKSIIEK</sequence>
<organism evidence="1 2">
    <name type="scientific">Ambispora leptoticha</name>
    <dbReference type="NCBI Taxonomy" id="144679"/>
    <lineage>
        <taxon>Eukaryota</taxon>
        <taxon>Fungi</taxon>
        <taxon>Fungi incertae sedis</taxon>
        <taxon>Mucoromycota</taxon>
        <taxon>Glomeromycotina</taxon>
        <taxon>Glomeromycetes</taxon>
        <taxon>Archaeosporales</taxon>
        <taxon>Ambisporaceae</taxon>
        <taxon>Ambispora</taxon>
    </lineage>
</organism>
<dbReference type="EMBL" id="CAJVPS010011493">
    <property type="protein sequence ID" value="CAG8665261.1"/>
    <property type="molecule type" value="Genomic_DNA"/>
</dbReference>
<gene>
    <name evidence="1" type="ORF">ALEPTO_LOCUS10437</name>
</gene>
<feature type="non-terminal residue" evidence="1">
    <location>
        <position position="1"/>
    </location>
</feature>
<proteinExistence type="predicted"/>
<dbReference type="Proteomes" id="UP000789508">
    <property type="component" value="Unassembled WGS sequence"/>
</dbReference>
<accession>A0A9N9H8N7</accession>
<keyword evidence="2" id="KW-1185">Reference proteome</keyword>
<protein>
    <submittedName>
        <fullName evidence="1">1013_t:CDS:1</fullName>
    </submittedName>
</protein>
<dbReference type="AlphaFoldDB" id="A0A9N9H8N7"/>
<name>A0A9N9H8N7_9GLOM</name>
<evidence type="ECO:0000313" key="2">
    <source>
        <dbReference type="Proteomes" id="UP000789508"/>
    </source>
</evidence>
<reference evidence="1" key="1">
    <citation type="submission" date="2021-06" db="EMBL/GenBank/DDBJ databases">
        <authorList>
            <person name="Kallberg Y."/>
            <person name="Tangrot J."/>
            <person name="Rosling A."/>
        </authorList>
    </citation>
    <scope>NUCLEOTIDE SEQUENCE</scope>
    <source>
        <strain evidence="1">FL130A</strain>
    </source>
</reference>